<name>A0A4U7BAJ9_9PEZI</name>
<dbReference type="EMBL" id="PTQR01000038">
    <property type="protein sequence ID" value="TKX24847.1"/>
    <property type="molecule type" value="Genomic_DNA"/>
</dbReference>
<feature type="region of interest" description="Disordered" evidence="1">
    <location>
        <begin position="188"/>
        <end position="209"/>
    </location>
</feature>
<feature type="compositionally biased region" description="Basic and acidic residues" evidence="1">
    <location>
        <begin position="274"/>
        <end position="288"/>
    </location>
</feature>
<feature type="region of interest" description="Disordered" evidence="1">
    <location>
        <begin position="137"/>
        <end position="171"/>
    </location>
</feature>
<dbReference type="Pfam" id="PF25534">
    <property type="entry name" value="DUF7918"/>
    <property type="match status" value="1"/>
</dbReference>
<evidence type="ECO:0000313" key="3">
    <source>
        <dbReference type="EMBL" id="TKX24847.1"/>
    </source>
</evidence>
<evidence type="ECO:0000256" key="1">
    <source>
        <dbReference type="SAM" id="MobiDB-lite"/>
    </source>
</evidence>
<evidence type="ECO:0000313" key="4">
    <source>
        <dbReference type="Proteomes" id="UP000308133"/>
    </source>
</evidence>
<feature type="domain" description="DUF7918" evidence="2">
    <location>
        <begin position="13"/>
        <end position="223"/>
    </location>
</feature>
<feature type="region of interest" description="Disordered" evidence="1">
    <location>
        <begin position="223"/>
        <end position="344"/>
    </location>
</feature>
<proteinExistence type="predicted"/>
<protein>
    <recommendedName>
        <fullName evidence="2">DUF7918 domain-containing protein</fullName>
    </recommendedName>
</protein>
<feature type="compositionally biased region" description="Basic residues" evidence="1">
    <location>
        <begin position="142"/>
        <end position="153"/>
    </location>
</feature>
<dbReference type="InterPro" id="IPR057678">
    <property type="entry name" value="DUF7918"/>
</dbReference>
<gene>
    <name evidence="3" type="ORF">C1H76_3022</name>
</gene>
<reference evidence="3 4" key="1">
    <citation type="submission" date="2018-02" db="EMBL/GenBank/DDBJ databases">
        <title>Draft genome sequences of Elsinoe sp., causing black scab on jojoba.</title>
        <authorList>
            <person name="Stodart B."/>
            <person name="Jeffress S."/>
            <person name="Ash G."/>
            <person name="Arun Chinnappa K."/>
        </authorList>
    </citation>
    <scope>NUCLEOTIDE SEQUENCE [LARGE SCALE GENOMIC DNA]</scope>
    <source>
        <strain evidence="3 4">Hillstone_2</strain>
    </source>
</reference>
<feature type="compositionally biased region" description="Basic and acidic residues" evidence="1">
    <location>
        <begin position="302"/>
        <end position="316"/>
    </location>
</feature>
<feature type="compositionally biased region" description="Polar residues" evidence="1">
    <location>
        <begin position="326"/>
        <end position="338"/>
    </location>
</feature>
<sequence>MRLINAPGWSVEVLDAEDKPYTEKSYEAEGYKVQCVIDAVADDSFTISLKCDESFKFENQLLDYDVYVDGQRVGGTYIKRHYSDYRTRGLYSQDYTRFQKMFFSRAVISDEPTFNVPEDKVDEMGYIRVTVRAANQTGVVPPKKKKGKKKEAKRKTSDRPADTSGPVVPSSTTILDEQTFKKKALSHMTSFGTPESRPRVSVSPQPRTLFEYTGPEHSYIFRYGRHPERECTAKTAESAPGPREDSNAGAQDNVKQESKIKDEPGIKGAAGVKVEPDIKREPGIKQESEPSGSRPSAVGTARSREGNDDDVVFVHEHKLHKRQRASAKQGSLEKSSMDNPICLD</sequence>
<comment type="caution">
    <text evidence="3">The sequence shown here is derived from an EMBL/GenBank/DDBJ whole genome shotgun (WGS) entry which is preliminary data.</text>
</comment>
<feature type="compositionally biased region" description="Basic and acidic residues" evidence="1">
    <location>
        <begin position="254"/>
        <end position="265"/>
    </location>
</feature>
<accession>A0A4U7BAJ9</accession>
<organism evidence="3 4">
    <name type="scientific">Elsinoe australis</name>
    <dbReference type="NCBI Taxonomy" id="40998"/>
    <lineage>
        <taxon>Eukaryota</taxon>
        <taxon>Fungi</taxon>
        <taxon>Dikarya</taxon>
        <taxon>Ascomycota</taxon>
        <taxon>Pezizomycotina</taxon>
        <taxon>Dothideomycetes</taxon>
        <taxon>Dothideomycetidae</taxon>
        <taxon>Myriangiales</taxon>
        <taxon>Elsinoaceae</taxon>
        <taxon>Elsinoe</taxon>
    </lineage>
</organism>
<evidence type="ECO:0000259" key="2">
    <source>
        <dbReference type="Pfam" id="PF25534"/>
    </source>
</evidence>
<dbReference type="AlphaFoldDB" id="A0A4U7BAJ9"/>
<dbReference type="Proteomes" id="UP000308133">
    <property type="component" value="Unassembled WGS sequence"/>
</dbReference>